<comment type="caution">
    <text evidence="1">The sequence shown here is derived from an EMBL/GenBank/DDBJ whole genome shotgun (WGS) entry which is preliminary data.</text>
</comment>
<dbReference type="EMBL" id="CAKOFQ010007634">
    <property type="protein sequence ID" value="CAH2005329.1"/>
    <property type="molecule type" value="Genomic_DNA"/>
</dbReference>
<keyword evidence="2" id="KW-1185">Reference proteome</keyword>
<name>A0A9P0M3W1_ACAOB</name>
<gene>
    <name evidence="1" type="ORF">ACAOBT_LOCUS28481</name>
</gene>
<evidence type="ECO:0000313" key="2">
    <source>
        <dbReference type="Proteomes" id="UP001152888"/>
    </source>
</evidence>
<protein>
    <submittedName>
        <fullName evidence="1">Uncharacterized protein</fullName>
    </submittedName>
</protein>
<proteinExistence type="predicted"/>
<dbReference type="Proteomes" id="UP001152888">
    <property type="component" value="Unassembled WGS sequence"/>
</dbReference>
<reference evidence="1" key="1">
    <citation type="submission" date="2022-03" db="EMBL/GenBank/DDBJ databases">
        <authorList>
            <person name="Sayadi A."/>
        </authorList>
    </citation>
    <scope>NUCLEOTIDE SEQUENCE</scope>
</reference>
<sequence length="26" mass="3108">MAIVGPDYKFMFIENWSFEISNLNKI</sequence>
<organism evidence="1 2">
    <name type="scientific">Acanthoscelides obtectus</name>
    <name type="common">Bean weevil</name>
    <name type="synonym">Bruchus obtectus</name>
    <dbReference type="NCBI Taxonomy" id="200917"/>
    <lineage>
        <taxon>Eukaryota</taxon>
        <taxon>Metazoa</taxon>
        <taxon>Ecdysozoa</taxon>
        <taxon>Arthropoda</taxon>
        <taxon>Hexapoda</taxon>
        <taxon>Insecta</taxon>
        <taxon>Pterygota</taxon>
        <taxon>Neoptera</taxon>
        <taxon>Endopterygota</taxon>
        <taxon>Coleoptera</taxon>
        <taxon>Polyphaga</taxon>
        <taxon>Cucujiformia</taxon>
        <taxon>Chrysomeloidea</taxon>
        <taxon>Chrysomelidae</taxon>
        <taxon>Bruchinae</taxon>
        <taxon>Bruchini</taxon>
        <taxon>Acanthoscelides</taxon>
    </lineage>
</organism>
<evidence type="ECO:0000313" key="1">
    <source>
        <dbReference type="EMBL" id="CAH2005329.1"/>
    </source>
</evidence>
<dbReference type="AlphaFoldDB" id="A0A9P0M3W1"/>
<accession>A0A9P0M3W1</accession>